<comment type="caution">
    <text evidence="1">The sequence shown here is derived from an EMBL/GenBank/DDBJ whole genome shotgun (WGS) entry which is preliminary data.</text>
</comment>
<dbReference type="AlphaFoldDB" id="A0A7J7MII9"/>
<name>A0A7J7MII9_9MAGN</name>
<sequence>MERAKDRGVETLQMVVRRPFNRHFLHVQSFRFRVMGILELIAMLCDGVGVARLLNAILVLPKFKVAVYWNESREINFLKNEGISSLNSILKFTPLPNPTAHTLPNISSITPAYRKEDNHILHEVQVLKGHLAKANMVKSMVARPWGFMNMEEGEEKNITSTNQITTGGNTDQTTKTNQVLGKESLTHCKIPAPGKEKQVQSFTDKVYRPKIKREGPVVLLGAGKRGDIPILTIPRVEISAGISAYQFSHI</sequence>
<keyword evidence="2" id="KW-1185">Reference proteome</keyword>
<reference evidence="1 2" key="1">
    <citation type="journal article" date="2020" name="IScience">
        <title>Genome Sequencing of the Endangered Kingdonia uniflora (Circaeasteraceae, Ranunculales) Reveals Potential Mechanisms of Evolutionary Specialization.</title>
        <authorList>
            <person name="Sun Y."/>
            <person name="Deng T."/>
            <person name="Zhang A."/>
            <person name="Moore M.J."/>
            <person name="Landis J.B."/>
            <person name="Lin N."/>
            <person name="Zhang H."/>
            <person name="Zhang X."/>
            <person name="Huang J."/>
            <person name="Zhang X."/>
            <person name="Sun H."/>
            <person name="Wang H."/>
        </authorList>
    </citation>
    <scope>NUCLEOTIDE SEQUENCE [LARGE SCALE GENOMIC DNA]</scope>
    <source>
        <strain evidence="1">TB1705</strain>
        <tissue evidence="1">Leaf</tissue>
    </source>
</reference>
<proteinExistence type="predicted"/>
<accession>A0A7J7MII9</accession>
<protein>
    <submittedName>
        <fullName evidence="1">Uncharacterized protein</fullName>
    </submittedName>
</protein>
<organism evidence="1 2">
    <name type="scientific">Kingdonia uniflora</name>
    <dbReference type="NCBI Taxonomy" id="39325"/>
    <lineage>
        <taxon>Eukaryota</taxon>
        <taxon>Viridiplantae</taxon>
        <taxon>Streptophyta</taxon>
        <taxon>Embryophyta</taxon>
        <taxon>Tracheophyta</taxon>
        <taxon>Spermatophyta</taxon>
        <taxon>Magnoliopsida</taxon>
        <taxon>Ranunculales</taxon>
        <taxon>Circaeasteraceae</taxon>
        <taxon>Kingdonia</taxon>
    </lineage>
</organism>
<evidence type="ECO:0000313" key="1">
    <source>
        <dbReference type="EMBL" id="KAF6154713.1"/>
    </source>
</evidence>
<evidence type="ECO:0000313" key="2">
    <source>
        <dbReference type="Proteomes" id="UP000541444"/>
    </source>
</evidence>
<gene>
    <name evidence="1" type="ORF">GIB67_035678</name>
</gene>
<dbReference type="Proteomes" id="UP000541444">
    <property type="component" value="Unassembled WGS sequence"/>
</dbReference>
<dbReference type="EMBL" id="JACGCM010001462">
    <property type="protein sequence ID" value="KAF6154713.1"/>
    <property type="molecule type" value="Genomic_DNA"/>
</dbReference>